<keyword evidence="1" id="KW-0813">Transport</keyword>
<keyword evidence="6 13" id="KW-0067">ATP-binding</keyword>
<keyword evidence="7" id="KW-1278">Translocase</keyword>
<dbReference type="Proteomes" id="UP000253977">
    <property type="component" value="Unassembled WGS sequence"/>
</dbReference>
<evidence type="ECO:0000256" key="7">
    <source>
        <dbReference type="ARBA" id="ARBA00022967"/>
    </source>
</evidence>
<proteinExistence type="predicted"/>
<evidence type="ECO:0000259" key="12">
    <source>
        <dbReference type="PROSITE" id="PS50893"/>
    </source>
</evidence>
<evidence type="ECO:0000256" key="5">
    <source>
        <dbReference type="ARBA" id="ARBA00022741"/>
    </source>
</evidence>
<evidence type="ECO:0000256" key="10">
    <source>
        <dbReference type="ARBA" id="ARBA00023136"/>
    </source>
</evidence>
<evidence type="ECO:0000313" key="13">
    <source>
        <dbReference type="EMBL" id="RDD66678.1"/>
    </source>
</evidence>
<dbReference type="PANTHER" id="PTHR42781:SF5">
    <property type="entry name" value="PUTRESCINE TRANSPORT ATP-BINDING PROTEIN POTG"/>
    <property type="match status" value="1"/>
</dbReference>
<keyword evidence="10" id="KW-0472">Membrane</keyword>
<organism evidence="13 14">
    <name type="scientific">Thalassococcus profundi</name>
    <dbReference type="NCBI Taxonomy" id="2282382"/>
    <lineage>
        <taxon>Bacteria</taxon>
        <taxon>Pseudomonadati</taxon>
        <taxon>Pseudomonadota</taxon>
        <taxon>Alphaproteobacteria</taxon>
        <taxon>Rhodobacterales</taxon>
        <taxon>Roseobacteraceae</taxon>
        <taxon>Thalassococcus</taxon>
    </lineage>
</organism>
<feature type="compositionally biased region" description="Basic and acidic residues" evidence="11">
    <location>
        <begin position="13"/>
        <end position="22"/>
    </location>
</feature>
<dbReference type="SUPFAM" id="SSF50331">
    <property type="entry name" value="MOP-like"/>
    <property type="match status" value="1"/>
</dbReference>
<gene>
    <name evidence="13" type="ORF">DU478_09570</name>
</gene>
<dbReference type="AlphaFoldDB" id="A0A369TN48"/>
<sequence>MRRSRRADTSALKSDDFHRDTQEAPVTATATPTAPRLEVRNLVRRFDGKRVVDDVSLSIAPGHVTCLLGPSGCGKSTTLRMIAGVDLQDEGQILVDGNLICDTVFRVPPERRSIGLMFQDFALFPHLTVGRNVAFGLSGSKHEQRERVVELLDRVGLLHFIDEYPHQLSGGEQQRVALARALAPKPRVMLMDEPFSGLDNRLRDGIRDETLALLKEEGTSVLLVTHEPEEAMRMADEIALMRDGRIVQRGAPYNIYNAPADREAVAFFSDVNVLQGTVKGALVDTPFGQFLTPGQPDGARVDIVFRPQHVGIDFDRAGRGPNPTPMQGAPARGLVERARFMGSESLVEFRMDYEDVVLKATVPNVFLPKPGTPMWLTVRRDRCFIFPVVG</sequence>
<dbReference type="GO" id="GO:0015408">
    <property type="term" value="F:ABC-type ferric iron transporter activity"/>
    <property type="evidence" value="ECO:0007669"/>
    <property type="project" value="InterPro"/>
</dbReference>
<dbReference type="Pfam" id="PF00005">
    <property type="entry name" value="ABC_tran"/>
    <property type="match status" value="1"/>
</dbReference>
<accession>A0A369TN48</accession>
<dbReference type="GO" id="GO:0005524">
    <property type="term" value="F:ATP binding"/>
    <property type="evidence" value="ECO:0007669"/>
    <property type="project" value="UniProtKB-KW"/>
</dbReference>
<evidence type="ECO:0000256" key="3">
    <source>
        <dbReference type="ARBA" id="ARBA00022496"/>
    </source>
</evidence>
<dbReference type="GO" id="GO:0016887">
    <property type="term" value="F:ATP hydrolysis activity"/>
    <property type="evidence" value="ECO:0007669"/>
    <property type="project" value="InterPro"/>
</dbReference>
<comment type="caution">
    <text evidence="13">The sequence shown here is derived from an EMBL/GenBank/DDBJ whole genome shotgun (WGS) entry which is preliminary data.</text>
</comment>
<keyword evidence="14" id="KW-1185">Reference proteome</keyword>
<dbReference type="EMBL" id="QPMK01000005">
    <property type="protein sequence ID" value="RDD66678.1"/>
    <property type="molecule type" value="Genomic_DNA"/>
</dbReference>
<dbReference type="SUPFAM" id="SSF52540">
    <property type="entry name" value="P-loop containing nucleoside triphosphate hydrolases"/>
    <property type="match status" value="1"/>
</dbReference>
<dbReference type="PROSITE" id="PS00211">
    <property type="entry name" value="ABC_TRANSPORTER_1"/>
    <property type="match status" value="1"/>
</dbReference>
<dbReference type="FunFam" id="3.40.50.300:FF:000425">
    <property type="entry name" value="Probable ABC transporter, ATP-binding subunit"/>
    <property type="match status" value="1"/>
</dbReference>
<dbReference type="Gene3D" id="3.40.50.300">
    <property type="entry name" value="P-loop containing nucleotide triphosphate hydrolases"/>
    <property type="match status" value="1"/>
</dbReference>
<dbReference type="InterPro" id="IPR027417">
    <property type="entry name" value="P-loop_NTPase"/>
</dbReference>
<evidence type="ECO:0000256" key="11">
    <source>
        <dbReference type="SAM" id="MobiDB-lite"/>
    </source>
</evidence>
<dbReference type="InterPro" id="IPR003439">
    <property type="entry name" value="ABC_transporter-like_ATP-bd"/>
</dbReference>
<evidence type="ECO:0000256" key="4">
    <source>
        <dbReference type="ARBA" id="ARBA00022519"/>
    </source>
</evidence>
<dbReference type="GO" id="GO:0043190">
    <property type="term" value="C:ATP-binding cassette (ABC) transporter complex"/>
    <property type="evidence" value="ECO:0007669"/>
    <property type="project" value="InterPro"/>
</dbReference>
<protein>
    <submittedName>
        <fullName evidence="13">ABC transporter ATP-binding protein</fullName>
    </submittedName>
</protein>
<keyword evidence="5" id="KW-0547">Nucleotide-binding</keyword>
<dbReference type="PROSITE" id="PS50893">
    <property type="entry name" value="ABC_TRANSPORTER_2"/>
    <property type="match status" value="1"/>
</dbReference>
<evidence type="ECO:0000256" key="8">
    <source>
        <dbReference type="ARBA" id="ARBA00023004"/>
    </source>
</evidence>
<name>A0A369TN48_9RHOB</name>
<dbReference type="InterPro" id="IPR013611">
    <property type="entry name" value="Transp-assoc_OB_typ2"/>
</dbReference>
<dbReference type="Pfam" id="PF08402">
    <property type="entry name" value="TOBE_2"/>
    <property type="match status" value="1"/>
</dbReference>
<dbReference type="InterPro" id="IPR015853">
    <property type="entry name" value="ABC_transpr_FbpC"/>
</dbReference>
<evidence type="ECO:0000256" key="1">
    <source>
        <dbReference type="ARBA" id="ARBA00022448"/>
    </source>
</evidence>
<feature type="domain" description="ABC transporter" evidence="12">
    <location>
        <begin position="37"/>
        <end position="268"/>
    </location>
</feature>
<dbReference type="OrthoDB" id="9802264at2"/>
<keyword evidence="4" id="KW-0997">Cell inner membrane</keyword>
<dbReference type="InterPro" id="IPR003593">
    <property type="entry name" value="AAA+_ATPase"/>
</dbReference>
<keyword evidence="9" id="KW-0406">Ion transport</keyword>
<evidence type="ECO:0000256" key="2">
    <source>
        <dbReference type="ARBA" id="ARBA00022475"/>
    </source>
</evidence>
<keyword evidence="8" id="KW-0408">Iron</keyword>
<dbReference type="CDD" id="cd03259">
    <property type="entry name" value="ABC_Carb_Solutes_like"/>
    <property type="match status" value="1"/>
</dbReference>
<evidence type="ECO:0000256" key="6">
    <source>
        <dbReference type="ARBA" id="ARBA00022840"/>
    </source>
</evidence>
<dbReference type="SMART" id="SM00382">
    <property type="entry name" value="AAA"/>
    <property type="match status" value="1"/>
</dbReference>
<keyword evidence="3" id="KW-0410">Iron transport</keyword>
<reference evidence="13 14" key="1">
    <citation type="submission" date="2018-07" db="EMBL/GenBank/DDBJ databases">
        <title>Thalassococcus profundi sp. nov., a marine bacterium isolated from deep seawater of Okinawa Trough.</title>
        <authorList>
            <person name="Yu M."/>
        </authorList>
    </citation>
    <scope>NUCLEOTIDE SEQUENCE [LARGE SCALE GENOMIC DNA]</scope>
    <source>
        <strain evidence="13 14">WRAS1</strain>
    </source>
</reference>
<evidence type="ECO:0000256" key="9">
    <source>
        <dbReference type="ARBA" id="ARBA00023065"/>
    </source>
</evidence>
<dbReference type="PANTHER" id="PTHR42781">
    <property type="entry name" value="SPERMIDINE/PUTRESCINE IMPORT ATP-BINDING PROTEIN POTA"/>
    <property type="match status" value="1"/>
</dbReference>
<dbReference type="InterPro" id="IPR017871">
    <property type="entry name" value="ABC_transporter-like_CS"/>
</dbReference>
<evidence type="ECO:0000313" key="14">
    <source>
        <dbReference type="Proteomes" id="UP000253977"/>
    </source>
</evidence>
<dbReference type="InterPro" id="IPR050093">
    <property type="entry name" value="ABC_SmlMolc_Importer"/>
</dbReference>
<dbReference type="GO" id="GO:0015697">
    <property type="term" value="P:quaternary ammonium group transport"/>
    <property type="evidence" value="ECO:0007669"/>
    <property type="project" value="UniProtKB-ARBA"/>
</dbReference>
<feature type="region of interest" description="Disordered" evidence="11">
    <location>
        <begin position="1"/>
        <end position="32"/>
    </location>
</feature>
<dbReference type="InterPro" id="IPR008995">
    <property type="entry name" value="Mo/tungstate-bd_C_term_dom"/>
</dbReference>
<keyword evidence="2" id="KW-1003">Cell membrane</keyword>